<keyword evidence="1" id="KW-0732">Signal</keyword>
<sequence>MRQLIKKFATIGAVTALFAASALPSFAAQPAVQGCFGSDISGAARYGQTEPADFQFDPGAGWGGFISWAASGPGADGSFGVGGEVNAHQAGLVPDTVIPNTCNP</sequence>
<name>A0A1F4YCR7_9BACT</name>
<feature type="signal peptide" evidence="1">
    <location>
        <begin position="1"/>
        <end position="27"/>
    </location>
</feature>
<dbReference type="AlphaFoldDB" id="A0A1F4YCR7"/>
<dbReference type="Proteomes" id="UP000178176">
    <property type="component" value="Unassembled WGS sequence"/>
</dbReference>
<gene>
    <name evidence="2" type="ORF">A2876_01495</name>
</gene>
<comment type="caution">
    <text evidence="2">The sequence shown here is derived from an EMBL/GenBank/DDBJ whole genome shotgun (WGS) entry which is preliminary data.</text>
</comment>
<evidence type="ECO:0000313" key="2">
    <source>
        <dbReference type="EMBL" id="OGC91765.1"/>
    </source>
</evidence>
<dbReference type="PROSITE" id="PS51257">
    <property type="entry name" value="PROKAR_LIPOPROTEIN"/>
    <property type="match status" value="1"/>
</dbReference>
<evidence type="ECO:0000313" key="3">
    <source>
        <dbReference type="Proteomes" id="UP000178176"/>
    </source>
</evidence>
<feature type="chain" id="PRO_5009515698" evidence="1">
    <location>
        <begin position="28"/>
        <end position="104"/>
    </location>
</feature>
<dbReference type="EMBL" id="MEXH01000029">
    <property type="protein sequence ID" value="OGC91765.1"/>
    <property type="molecule type" value="Genomic_DNA"/>
</dbReference>
<proteinExistence type="predicted"/>
<accession>A0A1F4YCR7</accession>
<protein>
    <submittedName>
        <fullName evidence="2">Uncharacterized protein</fullName>
    </submittedName>
</protein>
<organism evidence="2 3">
    <name type="scientific">Candidatus Amesbacteria bacterium RIFCSPHIGHO2_01_FULL_48_32b</name>
    <dbReference type="NCBI Taxonomy" id="1797253"/>
    <lineage>
        <taxon>Bacteria</taxon>
        <taxon>Candidatus Amesiibacteriota</taxon>
    </lineage>
</organism>
<reference evidence="2 3" key="1">
    <citation type="journal article" date="2016" name="Nat. Commun.">
        <title>Thousands of microbial genomes shed light on interconnected biogeochemical processes in an aquifer system.</title>
        <authorList>
            <person name="Anantharaman K."/>
            <person name="Brown C.T."/>
            <person name="Hug L.A."/>
            <person name="Sharon I."/>
            <person name="Castelle C.J."/>
            <person name="Probst A.J."/>
            <person name="Thomas B.C."/>
            <person name="Singh A."/>
            <person name="Wilkins M.J."/>
            <person name="Karaoz U."/>
            <person name="Brodie E.L."/>
            <person name="Williams K.H."/>
            <person name="Hubbard S.S."/>
            <person name="Banfield J.F."/>
        </authorList>
    </citation>
    <scope>NUCLEOTIDE SEQUENCE [LARGE SCALE GENOMIC DNA]</scope>
</reference>
<evidence type="ECO:0000256" key="1">
    <source>
        <dbReference type="SAM" id="SignalP"/>
    </source>
</evidence>